<dbReference type="Pfam" id="PF25873">
    <property type="entry name" value="WHD_MalT"/>
    <property type="match status" value="1"/>
</dbReference>
<dbReference type="SMART" id="SM00421">
    <property type="entry name" value="HTH_LUXR"/>
    <property type="match status" value="1"/>
</dbReference>
<keyword evidence="3" id="KW-0804">Transcription</keyword>
<organism evidence="5 6">
    <name type="scientific">Steroidobacter denitrificans</name>
    <dbReference type="NCBI Taxonomy" id="465721"/>
    <lineage>
        <taxon>Bacteria</taxon>
        <taxon>Pseudomonadati</taxon>
        <taxon>Pseudomonadota</taxon>
        <taxon>Gammaproteobacteria</taxon>
        <taxon>Steroidobacterales</taxon>
        <taxon>Steroidobacteraceae</taxon>
        <taxon>Steroidobacter</taxon>
    </lineage>
</organism>
<dbReference type="CDD" id="cd06170">
    <property type="entry name" value="LuxR_C_like"/>
    <property type="match status" value="1"/>
</dbReference>
<dbReference type="InterPro" id="IPR059106">
    <property type="entry name" value="WHD_MalT"/>
</dbReference>
<dbReference type="Gene3D" id="1.10.10.10">
    <property type="entry name" value="Winged helix-like DNA-binding domain superfamily/Winged helix DNA-binding domain"/>
    <property type="match status" value="1"/>
</dbReference>
<sequence>MEGSLLRLSPPRPLSGIIPRTRLLSRIVADRAMPVVIIQAPAGHGKSTLMQQAYADCERRLICTGWLTLHDSDNDPTRLIRTLHALLEQLAHSNGHRRRGNFEDPQRAAGRGSRADWMLGRLIRLQQPVTLFIDEFQVLSSSEALGLFHDLLASLPPGVRMLIGSRTLPEVGLSRLLIAEQAEIVTPADLLFTRQEMKDFFATFDTHLSVHEIDVIHQRTEGWPAAVQLYRLSLANAEARKSLGDINAFQPWQLTEYLTDNVLSIHPHDVQRFFLETSPLVRMSGPLCDAIMGRADSRELLAKLEESGLFVRSLDVSLQWFQYHSLFAGFLRAQLHRTAPAREHEVHALAAAWFRDNGHLEDAIVHALAIQDYAFATECLETWSGRLVMQGNLLTIERWFNCLPPEYTRRRPKLLVRIAWALGFMRRHQPLAEVLALLDAYPDASQSVVRSMICILKDDIMGAKAYAEESAARGHGMDPFSRFEAGATAILQGHLALFSGELDLARDFLVVGRTCGKQADSAFTVLGSLATAAVNLTIQGRLSEAIELLSDAPADACLTLDQSVASAAYAASYIYVLYQSNQLDAARKLFEQSFEVIAGAAQVDFLAIACVSMIRLHDAQGNEARASALLEEAEIAGHAGNLPRLVRLLAWERVRRAILAGDIERAAAMAARIDDATNPVPAGWCPFSEETEGASINRIRVAMHQGRDEEVQSLLRSELHLAVGQGRAHRLIKLLLLQAIAQYRRNNTSGAFDSLREALQLARTGYIRVFLDEGAPAIELLTAAHKQELHNIPRWAASVAPHAGAAENMIESLLILAGAPPLHAKDPEPAGLSEPLSSRETEIVTLLARGMFNREIGERLFISENTVKFHLKNIYAKLGVKSRSQAIHRLRVGLPA</sequence>
<dbReference type="PROSITE" id="PS00622">
    <property type="entry name" value="HTH_LUXR_1"/>
    <property type="match status" value="1"/>
</dbReference>
<evidence type="ECO:0000256" key="3">
    <source>
        <dbReference type="ARBA" id="ARBA00023163"/>
    </source>
</evidence>
<evidence type="ECO:0000256" key="1">
    <source>
        <dbReference type="ARBA" id="ARBA00023015"/>
    </source>
</evidence>
<dbReference type="SUPFAM" id="SSF46894">
    <property type="entry name" value="C-terminal effector domain of the bipartite response regulators"/>
    <property type="match status" value="1"/>
</dbReference>
<dbReference type="STRING" id="465721.ACG33_01305"/>
<gene>
    <name evidence="5" type="ORF">ACG33_01305</name>
</gene>
<dbReference type="PROSITE" id="PS50043">
    <property type="entry name" value="HTH_LUXR_2"/>
    <property type="match status" value="1"/>
</dbReference>
<dbReference type="InterPro" id="IPR041617">
    <property type="entry name" value="TPR_MalT"/>
</dbReference>
<dbReference type="Proteomes" id="UP000070250">
    <property type="component" value="Chromosome"/>
</dbReference>
<dbReference type="GO" id="GO:0006355">
    <property type="term" value="P:regulation of DNA-templated transcription"/>
    <property type="evidence" value="ECO:0007669"/>
    <property type="project" value="InterPro"/>
</dbReference>
<reference evidence="5 6" key="1">
    <citation type="submission" date="2015-06" db="EMBL/GenBank/DDBJ databases">
        <title>A Comprehensive Approach to Explore the Metabolic and Phylogenetic Diversity of Bacterial Steroid Degradation in the Environment: Testosterone as an Example.</title>
        <authorList>
            <person name="Yang F.-C."/>
            <person name="Chen Y.-L."/>
            <person name="Yu C.-P."/>
            <person name="Tang S.-L."/>
            <person name="Wang P.-H."/>
            <person name="Ismail W."/>
            <person name="Wang C.-H."/>
            <person name="Yang C.-Y."/>
            <person name="Chiang Y.-R."/>
        </authorList>
    </citation>
    <scope>NUCLEOTIDE SEQUENCE [LARGE SCALE GENOMIC DNA]</scope>
    <source>
        <strain evidence="5 6">DSM 18526</strain>
    </source>
</reference>
<dbReference type="Pfam" id="PF00196">
    <property type="entry name" value="GerE"/>
    <property type="match status" value="1"/>
</dbReference>
<dbReference type="Gene3D" id="1.25.40.10">
    <property type="entry name" value="Tetratricopeptide repeat domain"/>
    <property type="match status" value="1"/>
</dbReference>
<dbReference type="AlphaFoldDB" id="A0A127F5Q6"/>
<evidence type="ECO:0000259" key="4">
    <source>
        <dbReference type="PROSITE" id="PS50043"/>
    </source>
</evidence>
<dbReference type="InterPro" id="IPR027417">
    <property type="entry name" value="P-loop_NTPase"/>
</dbReference>
<accession>A0A127F5Q6</accession>
<evidence type="ECO:0000313" key="5">
    <source>
        <dbReference type="EMBL" id="AMN45763.1"/>
    </source>
</evidence>
<dbReference type="Pfam" id="PF17874">
    <property type="entry name" value="TPR_MalT"/>
    <property type="match status" value="1"/>
</dbReference>
<dbReference type="InterPro" id="IPR016032">
    <property type="entry name" value="Sig_transdc_resp-reg_C-effctor"/>
</dbReference>
<protein>
    <submittedName>
        <fullName evidence="5">LuxR family transcriptional regulator</fullName>
    </submittedName>
</protein>
<feature type="domain" description="HTH luxR-type" evidence="4">
    <location>
        <begin position="829"/>
        <end position="894"/>
    </location>
</feature>
<name>A0A127F5Q6_STEDE</name>
<dbReference type="Gene3D" id="3.40.50.300">
    <property type="entry name" value="P-loop containing nucleotide triphosphate hydrolases"/>
    <property type="match status" value="1"/>
</dbReference>
<dbReference type="InterPro" id="IPR036388">
    <property type="entry name" value="WH-like_DNA-bd_sf"/>
</dbReference>
<dbReference type="PRINTS" id="PR00038">
    <property type="entry name" value="HTHLUXR"/>
</dbReference>
<dbReference type="PANTHER" id="PTHR44688:SF25">
    <property type="entry name" value="HTH LUXR-TYPE DOMAIN-CONTAINING PROTEIN"/>
    <property type="match status" value="1"/>
</dbReference>
<keyword evidence="1" id="KW-0805">Transcription regulation</keyword>
<dbReference type="InterPro" id="IPR011990">
    <property type="entry name" value="TPR-like_helical_dom_sf"/>
</dbReference>
<dbReference type="GO" id="GO:0003677">
    <property type="term" value="F:DNA binding"/>
    <property type="evidence" value="ECO:0007669"/>
    <property type="project" value="UniProtKB-KW"/>
</dbReference>
<dbReference type="PANTHER" id="PTHR44688">
    <property type="entry name" value="DNA-BINDING TRANSCRIPTIONAL ACTIVATOR DEVR_DOSR"/>
    <property type="match status" value="1"/>
</dbReference>
<evidence type="ECO:0000313" key="6">
    <source>
        <dbReference type="Proteomes" id="UP000070250"/>
    </source>
</evidence>
<dbReference type="InterPro" id="IPR000792">
    <property type="entry name" value="Tscrpt_reg_LuxR_C"/>
</dbReference>
<dbReference type="SUPFAM" id="SSF52540">
    <property type="entry name" value="P-loop containing nucleoside triphosphate hydrolases"/>
    <property type="match status" value="1"/>
</dbReference>
<keyword evidence="2" id="KW-0238">DNA-binding</keyword>
<proteinExistence type="predicted"/>
<dbReference type="EMBL" id="CP011971">
    <property type="protein sequence ID" value="AMN45763.1"/>
    <property type="molecule type" value="Genomic_DNA"/>
</dbReference>
<evidence type="ECO:0000256" key="2">
    <source>
        <dbReference type="ARBA" id="ARBA00023125"/>
    </source>
</evidence>
<dbReference type="PATRIC" id="fig|465721.4.peg.286"/>
<dbReference type="KEGG" id="sdf:ACG33_01305"/>
<keyword evidence="6" id="KW-1185">Reference proteome</keyword>